<evidence type="ECO:0000313" key="2">
    <source>
        <dbReference type="Proteomes" id="UP000326678"/>
    </source>
</evidence>
<dbReference type="Proteomes" id="UP000326678">
    <property type="component" value="Chromosome Gxm2"/>
</dbReference>
<dbReference type="AlphaFoldDB" id="A0A5P8WCS3"/>
<name>A0A5P8WCS3_9NOSO</name>
<accession>A0A5P8WCS3</accession>
<dbReference type="KEGG" id="nsh:GXM_07846"/>
<reference evidence="1 2" key="1">
    <citation type="submission" date="2019-10" db="EMBL/GenBank/DDBJ databases">
        <title>Genomic and transcriptomic insights into the perfect genentic adaptation of a filamentous nitrogen-fixing cyanobacterium to rice fields.</title>
        <authorList>
            <person name="Chen Z."/>
        </authorList>
    </citation>
    <scope>NUCLEOTIDE SEQUENCE [LARGE SCALE GENOMIC DNA]</scope>
    <source>
        <strain evidence="1">CCNUC1</strain>
    </source>
</reference>
<dbReference type="Gene3D" id="3.90.1530.10">
    <property type="entry name" value="Conserved hypothetical protein from pyrococcus furiosus pfu- 392566-001, ParB domain"/>
    <property type="match status" value="1"/>
</dbReference>
<dbReference type="InterPro" id="IPR036086">
    <property type="entry name" value="ParB/Sulfiredoxin_sf"/>
</dbReference>
<proteinExistence type="predicted"/>
<dbReference type="SUPFAM" id="SSF110849">
    <property type="entry name" value="ParB/Sulfiredoxin"/>
    <property type="match status" value="1"/>
</dbReference>
<dbReference type="EMBL" id="CP045227">
    <property type="protein sequence ID" value="QFS50352.1"/>
    <property type="molecule type" value="Genomic_DNA"/>
</dbReference>
<protein>
    <recommendedName>
        <fullName evidence="3">ParB/Sulfiredoxin domain-containing protein</fullName>
    </recommendedName>
</protein>
<keyword evidence="2" id="KW-1185">Reference proteome</keyword>
<evidence type="ECO:0008006" key="3">
    <source>
        <dbReference type="Google" id="ProtNLM"/>
    </source>
</evidence>
<evidence type="ECO:0000313" key="1">
    <source>
        <dbReference type="EMBL" id="QFS50352.1"/>
    </source>
</evidence>
<sequence length="403" mass="46359">MSLVQNPAIVYISPAELIIHPKLIEIYGENEERPALEKSISEKGILESLKVSTRNGVNVVLAGKCRLQIAHKLLISSVKVEFVESASPEEDLKLVLAFNLHREGGKTHYQKFQEGQYWESVLRPQAKERQRESARRLNLSNDSNLNHSINESKSQLEKGRRVIQEVSENLNISVGSYHKGRKVFDFISQLRELGKFKAVVALEMEFNRSIDAAYKFVCNQDICNQVIDLLEATEISGIGDGIAWILCGDKRSFNPEGYRNPFRRFQLDQVYQFKKRLRPELEIVGRVIGITNEFVVFGLRNLGNMSLEIVNLRPRQIDAELQDEPSASQRKRIFHLMQKFSDVFPVQVSLAELLKLTNLTDKEEVLLRLYESDVFEKTWEDYKTQMKSMEVSTNRKKDNIRAA</sequence>
<organism evidence="1 2">
    <name type="scientific">Nostoc sphaeroides CCNUC1</name>
    <dbReference type="NCBI Taxonomy" id="2653204"/>
    <lineage>
        <taxon>Bacteria</taxon>
        <taxon>Bacillati</taxon>
        <taxon>Cyanobacteriota</taxon>
        <taxon>Cyanophyceae</taxon>
        <taxon>Nostocales</taxon>
        <taxon>Nostocaceae</taxon>
        <taxon>Nostoc</taxon>
    </lineage>
</organism>
<gene>
    <name evidence="1" type="ORF">GXM_07846</name>
</gene>
<dbReference type="RefSeq" id="WP_152591401.1">
    <property type="nucleotide sequence ID" value="NZ_CP045227.1"/>
</dbReference>